<dbReference type="Pfam" id="PF12831">
    <property type="entry name" value="FAD_oxidored"/>
    <property type="match status" value="1"/>
</dbReference>
<evidence type="ECO:0000256" key="5">
    <source>
        <dbReference type="ARBA" id="ARBA00023014"/>
    </source>
</evidence>
<dbReference type="Proteomes" id="UP000293142">
    <property type="component" value="Unassembled WGS sequence"/>
</dbReference>
<proteinExistence type="predicted"/>
<dbReference type="InterPro" id="IPR036188">
    <property type="entry name" value="FAD/NAD-bd_sf"/>
</dbReference>
<dbReference type="RefSeq" id="WP_131015263.1">
    <property type="nucleotide sequence ID" value="NZ_SIRE01000014.1"/>
</dbReference>
<evidence type="ECO:0000256" key="3">
    <source>
        <dbReference type="ARBA" id="ARBA00023002"/>
    </source>
</evidence>
<evidence type="ECO:0000256" key="4">
    <source>
        <dbReference type="ARBA" id="ARBA00023004"/>
    </source>
</evidence>
<keyword evidence="2" id="KW-0479">Metal-binding</keyword>
<evidence type="ECO:0000313" key="7">
    <source>
        <dbReference type="Proteomes" id="UP000293142"/>
    </source>
</evidence>
<keyword evidence="5" id="KW-0411">Iron-sulfur</keyword>
<dbReference type="Gene3D" id="3.50.50.60">
    <property type="entry name" value="FAD/NAD(P)-binding domain"/>
    <property type="match status" value="1"/>
</dbReference>
<keyword evidence="7" id="KW-1185">Reference proteome</keyword>
<accession>A0A4Q9DQI5</accession>
<dbReference type="SUPFAM" id="SSF51905">
    <property type="entry name" value="FAD/NAD(P)-binding domain"/>
    <property type="match status" value="1"/>
</dbReference>
<keyword evidence="3" id="KW-0560">Oxidoreductase</keyword>
<dbReference type="EMBL" id="SIRE01000014">
    <property type="protein sequence ID" value="TBL76356.1"/>
    <property type="molecule type" value="Genomic_DNA"/>
</dbReference>
<dbReference type="AlphaFoldDB" id="A0A4Q9DQI5"/>
<evidence type="ECO:0000313" key="6">
    <source>
        <dbReference type="EMBL" id="TBL76356.1"/>
    </source>
</evidence>
<dbReference type="PANTHER" id="PTHR43498:SF1">
    <property type="entry name" value="COB--COM HETERODISULFIDE REDUCTASE IRON-SULFUR SUBUNIT A"/>
    <property type="match status" value="1"/>
</dbReference>
<dbReference type="GO" id="GO:0051539">
    <property type="term" value="F:4 iron, 4 sulfur cluster binding"/>
    <property type="evidence" value="ECO:0007669"/>
    <property type="project" value="UniProtKB-KW"/>
</dbReference>
<evidence type="ECO:0000256" key="2">
    <source>
        <dbReference type="ARBA" id="ARBA00022723"/>
    </source>
</evidence>
<dbReference type="GO" id="GO:0016491">
    <property type="term" value="F:oxidoreductase activity"/>
    <property type="evidence" value="ECO:0007669"/>
    <property type="project" value="UniProtKB-KW"/>
</dbReference>
<keyword evidence="4" id="KW-0408">Iron</keyword>
<keyword evidence="1" id="KW-0004">4Fe-4S</keyword>
<dbReference type="InterPro" id="IPR039650">
    <property type="entry name" value="HdrA-like"/>
</dbReference>
<gene>
    <name evidence="6" type="ORF">EYB31_20415</name>
</gene>
<name>A0A4Q9DQI5_9BACL</name>
<dbReference type="GO" id="GO:0046872">
    <property type="term" value="F:metal ion binding"/>
    <property type="evidence" value="ECO:0007669"/>
    <property type="project" value="UniProtKB-KW"/>
</dbReference>
<protein>
    <submittedName>
        <fullName evidence="6">FAD-dependent oxidoreductase</fullName>
    </submittedName>
</protein>
<reference evidence="6 7" key="1">
    <citation type="submission" date="2019-02" db="EMBL/GenBank/DDBJ databases">
        <title>Paenibacillus sp. nov., isolated from surface-sterilized tissue of Thalictrum simplex L.</title>
        <authorList>
            <person name="Tuo L."/>
        </authorList>
    </citation>
    <scope>NUCLEOTIDE SEQUENCE [LARGE SCALE GENOMIC DNA]</scope>
    <source>
        <strain evidence="6 7">N2SHLJ1</strain>
    </source>
</reference>
<sequence>MKRRHTDILIVGGGSGGFGAALRSARENPQARVTLIEAMDGLGGTSTLGGVNNWEPGIAGLGAHNELFNRLKAVPGAIGVGKTTHKYTSKEEPFGLSEVDPGLEYESSLRRSALEKDLWRRVHFEPEVMSRVMEELLLETGRVDILYRTRFVEVHTEGERIRSVVIQTEGDPEPVEICASYFIDCSGGVHLARAAGCKTAFGEDSASMYGEPSAPEAASLTVNGVSQIYRVQRLAEPVAETLPDHPYVQEAEQWIKDKHPVTFIATYPNGDFNMNVLPVFEGQYFHSLPYGQAKEMGTIRALVHWHWLKRLCPAYFGSFRFQMAFPLVGIRESHRLVGRYVLKEQDVRNGLMCQERQDELIAFADHALDTHGRTAVKGANLKELPQPYGIPYSCLLAKEFVNLAVASRGASFSHIAASSCRLSRTMMDLGEAAGTGAALALQEGTGLGDIQIQELRKRLRIDELRERIIRSWNL</sequence>
<dbReference type="PRINTS" id="PR00411">
    <property type="entry name" value="PNDRDTASEI"/>
</dbReference>
<organism evidence="6 7">
    <name type="scientific">Paenibacillus thalictri</name>
    <dbReference type="NCBI Taxonomy" id="2527873"/>
    <lineage>
        <taxon>Bacteria</taxon>
        <taxon>Bacillati</taxon>
        <taxon>Bacillota</taxon>
        <taxon>Bacilli</taxon>
        <taxon>Bacillales</taxon>
        <taxon>Paenibacillaceae</taxon>
        <taxon>Paenibacillus</taxon>
    </lineage>
</organism>
<dbReference type="PANTHER" id="PTHR43498">
    <property type="entry name" value="FERREDOXIN:COB-COM HETERODISULFIDE REDUCTASE SUBUNIT A"/>
    <property type="match status" value="1"/>
</dbReference>
<comment type="caution">
    <text evidence="6">The sequence shown here is derived from an EMBL/GenBank/DDBJ whole genome shotgun (WGS) entry which is preliminary data.</text>
</comment>
<evidence type="ECO:0000256" key="1">
    <source>
        <dbReference type="ARBA" id="ARBA00022485"/>
    </source>
</evidence>
<dbReference type="OrthoDB" id="615715at2"/>